<dbReference type="Gene3D" id="3.20.20.60">
    <property type="entry name" value="Phosphoenolpyruvate-binding domains"/>
    <property type="match status" value="1"/>
</dbReference>
<evidence type="ECO:0000256" key="5">
    <source>
        <dbReference type="PIRSR" id="PIRSR015582-1"/>
    </source>
</evidence>
<dbReference type="AlphaFoldDB" id="A0A4R5Q7A4"/>
<reference evidence="8 9" key="1">
    <citation type="journal article" date="2016" name="J. Microbiol.">
        <title>Dankookia rubra gen. nov., sp. nov., an alphaproteobacterium isolated from sediment of a shallow stream.</title>
        <authorList>
            <person name="Kim W.H."/>
            <person name="Kim D.H."/>
            <person name="Kang K."/>
            <person name="Ahn T.Y."/>
        </authorList>
    </citation>
    <scope>NUCLEOTIDE SEQUENCE [LARGE SCALE GENOMIC DNA]</scope>
    <source>
        <strain evidence="8 9">JCM30602</strain>
    </source>
</reference>
<dbReference type="RefSeq" id="WP_133292414.1">
    <property type="nucleotide sequence ID" value="NZ_SMSJ01000097.1"/>
</dbReference>
<evidence type="ECO:0000256" key="2">
    <source>
        <dbReference type="ARBA" id="ARBA00005568"/>
    </source>
</evidence>
<dbReference type="Proteomes" id="UP000295096">
    <property type="component" value="Unassembled WGS sequence"/>
</dbReference>
<comment type="similarity">
    <text evidence="2">Belongs to the HpcH/HpaI aldolase family.</text>
</comment>
<feature type="binding site" evidence="5">
    <location>
        <position position="70"/>
    </location>
    <ligand>
        <name>substrate</name>
    </ligand>
</feature>
<dbReference type="PANTHER" id="PTHR32308">
    <property type="entry name" value="LYASE BETA SUBUNIT, PUTATIVE (AFU_ORTHOLOGUE AFUA_4G13030)-RELATED"/>
    <property type="match status" value="1"/>
</dbReference>
<dbReference type="EMBL" id="SMSJ01000097">
    <property type="protein sequence ID" value="TDH58772.1"/>
    <property type="molecule type" value="Genomic_DNA"/>
</dbReference>
<evidence type="ECO:0000313" key="9">
    <source>
        <dbReference type="Proteomes" id="UP000295096"/>
    </source>
</evidence>
<dbReference type="SUPFAM" id="SSF51621">
    <property type="entry name" value="Phosphoenolpyruvate/pyruvate domain"/>
    <property type="match status" value="1"/>
</dbReference>
<sequence length="298" mass="31837">MDRPPDLRRSLLFVAGADPAAQAEALRARPDVLAQDLEDFTPPSLKDAARRLAAELFTKARAAGSLAAVRVNPLDSGGLDDLAAVVPARPVLVLLPKAEGGEQIAALARELDRLEAAQGLPAGGIEIAPTAETALGVVRLGDMARASPRVRSCVLGAEDLAADLVAERGPEGDELAYARMRFLLECRAAGIEPIDAPYTYSDGEGCERETRRSRRLGYRSKSTVTPAHIDVLHCVLTPGREEVAAARRIVTGFEEARSKGKDRALVDGLWVEPPAYRNAQRLLARADQLAAARDREAG</sequence>
<dbReference type="GO" id="GO:0000287">
    <property type="term" value="F:magnesium ion binding"/>
    <property type="evidence" value="ECO:0007669"/>
    <property type="project" value="TreeGrafter"/>
</dbReference>
<dbReference type="OrthoDB" id="9800547at2"/>
<evidence type="ECO:0000256" key="4">
    <source>
        <dbReference type="ARBA" id="ARBA00022842"/>
    </source>
</evidence>
<dbReference type="PIRSF" id="PIRSF015582">
    <property type="entry name" value="Cit_lyase_B"/>
    <property type="match status" value="1"/>
</dbReference>
<keyword evidence="9" id="KW-1185">Reference proteome</keyword>
<evidence type="ECO:0000256" key="3">
    <source>
        <dbReference type="ARBA" id="ARBA00022723"/>
    </source>
</evidence>
<accession>A0A4R5Q7A4</accession>
<keyword evidence="3 6" id="KW-0479">Metal-binding</keyword>
<keyword evidence="8" id="KW-0456">Lyase</keyword>
<proteinExistence type="inferred from homology"/>
<dbReference type="GO" id="GO:0016829">
    <property type="term" value="F:lyase activity"/>
    <property type="evidence" value="ECO:0007669"/>
    <property type="project" value="UniProtKB-KW"/>
</dbReference>
<organism evidence="8 9">
    <name type="scientific">Dankookia rubra</name>
    <dbReference type="NCBI Taxonomy" id="1442381"/>
    <lineage>
        <taxon>Bacteria</taxon>
        <taxon>Pseudomonadati</taxon>
        <taxon>Pseudomonadota</taxon>
        <taxon>Alphaproteobacteria</taxon>
        <taxon>Acetobacterales</taxon>
        <taxon>Roseomonadaceae</taxon>
        <taxon>Dankookia</taxon>
    </lineage>
</organism>
<dbReference type="InterPro" id="IPR015813">
    <property type="entry name" value="Pyrv/PenolPyrv_kinase-like_dom"/>
</dbReference>
<evidence type="ECO:0000313" key="8">
    <source>
        <dbReference type="EMBL" id="TDH58772.1"/>
    </source>
</evidence>
<feature type="binding site" evidence="5">
    <location>
        <position position="132"/>
    </location>
    <ligand>
        <name>substrate</name>
    </ligand>
</feature>
<keyword evidence="4 6" id="KW-0460">Magnesium</keyword>
<dbReference type="GO" id="GO:0006107">
    <property type="term" value="P:oxaloacetate metabolic process"/>
    <property type="evidence" value="ECO:0007669"/>
    <property type="project" value="TreeGrafter"/>
</dbReference>
<dbReference type="InterPro" id="IPR005000">
    <property type="entry name" value="Aldolase/citrate-lyase_domain"/>
</dbReference>
<dbReference type="InterPro" id="IPR011206">
    <property type="entry name" value="Citrate_lyase_beta/mcl1/mcl2"/>
</dbReference>
<evidence type="ECO:0000256" key="1">
    <source>
        <dbReference type="ARBA" id="ARBA00001946"/>
    </source>
</evidence>
<dbReference type="Pfam" id="PF03328">
    <property type="entry name" value="HpcH_HpaI"/>
    <property type="match status" value="1"/>
</dbReference>
<dbReference type="InterPro" id="IPR040442">
    <property type="entry name" value="Pyrv_kinase-like_dom_sf"/>
</dbReference>
<comment type="cofactor">
    <cofactor evidence="1">
        <name>Mg(2+)</name>
        <dbReference type="ChEBI" id="CHEBI:18420"/>
    </cofactor>
</comment>
<gene>
    <name evidence="8" type="ORF">E2C06_30855</name>
</gene>
<name>A0A4R5Q7A4_9PROT</name>
<protein>
    <submittedName>
        <fullName evidence="8">CoA ester lyase</fullName>
    </submittedName>
</protein>
<feature type="domain" description="HpcH/HpaI aldolase/citrate lyase" evidence="7">
    <location>
        <begin position="9"/>
        <end position="226"/>
    </location>
</feature>
<dbReference type="PANTHER" id="PTHR32308:SF0">
    <property type="entry name" value="HPCH_HPAI ALDOLASE_CITRATE LYASE DOMAIN-CONTAINING PROTEIN"/>
    <property type="match status" value="1"/>
</dbReference>
<evidence type="ECO:0000259" key="7">
    <source>
        <dbReference type="Pfam" id="PF03328"/>
    </source>
</evidence>
<feature type="binding site" evidence="6">
    <location>
        <position position="132"/>
    </location>
    <ligand>
        <name>Mg(2+)</name>
        <dbReference type="ChEBI" id="CHEBI:18420"/>
    </ligand>
</feature>
<comment type="caution">
    <text evidence="8">The sequence shown here is derived from an EMBL/GenBank/DDBJ whole genome shotgun (WGS) entry which is preliminary data.</text>
</comment>
<feature type="binding site" evidence="6">
    <location>
        <position position="159"/>
    </location>
    <ligand>
        <name>Mg(2+)</name>
        <dbReference type="ChEBI" id="CHEBI:18420"/>
    </ligand>
</feature>
<evidence type="ECO:0000256" key="6">
    <source>
        <dbReference type="PIRSR" id="PIRSR015582-2"/>
    </source>
</evidence>